<protein>
    <recommendedName>
        <fullName evidence="3">CopG family transcriptional regulator</fullName>
    </recommendedName>
</protein>
<dbReference type="InParanoid" id="A0A1B1YQT3"/>
<evidence type="ECO:0000313" key="1">
    <source>
        <dbReference type="EMBL" id="ANX03144.1"/>
    </source>
</evidence>
<name>A0A1B1YQT3_9GAMM</name>
<gene>
    <name evidence="1" type="ORF">PG2T_02360</name>
</gene>
<evidence type="ECO:0008006" key="3">
    <source>
        <dbReference type="Google" id="ProtNLM"/>
    </source>
</evidence>
<dbReference type="RefSeq" id="WP_068802651.1">
    <property type="nucleotide sequence ID" value="NZ_CP014671.1"/>
</dbReference>
<reference evidence="2" key="1">
    <citation type="submission" date="2016-03" db="EMBL/GenBank/DDBJ databases">
        <title>Complete genome sequence of Solimmundus cernigliae, representing a novel lineage of polycyclic aromatic hydrocarbon degraders within the Gammaproteobacteria.</title>
        <authorList>
            <person name="Singleton D.R."/>
            <person name="Dickey A.N."/>
            <person name="Scholl E.H."/>
            <person name="Wright F.A."/>
            <person name="Aitken M.D."/>
        </authorList>
    </citation>
    <scope>NUCLEOTIDE SEQUENCE [LARGE SCALE GENOMIC DNA]</scope>
    <source>
        <strain evidence="2">TR3.2</strain>
    </source>
</reference>
<dbReference type="STRING" id="1810504.PG2T_02360"/>
<accession>A0A1B1YQT3</accession>
<evidence type="ECO:0000313" key="2">
    <source>
        <dbReference type="Proteomes" id="UP000092952"/>
    </source>
</evidence>
<keyword evidence="2" id="KW-1185">Reference proteome</keyword>
<dbReference type="Proteomes" id="UP000092952">
    <property type="component" value="Chromosome"/>
</dbReference>
<dbReference type="EMBL" id="CP014671">
    <property type="protein sequence ID" value="ANX03144.1"/>
    <property type="molecule type" value="Genomic_DNA"/>
</dbReference>
<sequence length="80" mass="8702">MTTVQISLPGPLAKEAAKAGLLTSDKIAALLREQLRAERLKRLRAAREMLAADPLPPMTADEIQAEIRAYRAGQRRAPGP</sequence>
<proteinExistence type="predicted"/>
<dbReference type="AlphaFoldDB" id="A0A1B1YQT3"/>
<organism evidence="1 2">
    <name type="scientific">Immundisolibacter cernigliae</name>
    <dbReference type="NCBI Taxonomy" id="1810504"/>
    <lineage>
        <taxon>Bacteria</taxon>
        <taxon>Pseudomonadati</taxon>
        <taxon>Pseudomonadota</taxon>
        <taxon>Gammaproteobacteria</taxon>
        <taxon>Immundisolibacterales</taxon>
        <taxon>Immundisolibacteraceae</taxon>
        <taxon>Immundisolibacter</taxon>
    </lineage>
</organism>
<dbReference type="KEGG" id="gbi:PG2T_02360"/>